<evidence type="ECO:0000313" key="2">
    <source>
        <dbReference type="Proteomes" id="UP000829992"/>
    </source>
</evidence>
<dbReference type="EMBL" id="CP097289">
    <property type="protein sequence ID" value="UQT56335.1"/>
    <property type="molecule type" value="Genomic_DNA"/>
</dbReference>
<gene>
    <name evidence="1" type="ORF">M4V62_15190</name>
</gene>
<protein>
    <recommendedName>
        <fullName evidence="3">RHIM domain-containing protein</fullName>
    </recommendedName>
</protein>
<evidence type="ECO:0008006" key="3">
    <source>
        <dbReference type="Google" id="ProtNLM"/>
    </source>
</evidence>
<accession>A0ABY4PTB4</accession>
<proteinExistence type="predicted"/>
<reference evidence="1 2" key="1">
    <citation type="submission" date="2022-05" db="EMBL/GenBank/DDBJ databases">
        <authorList>
            <person name="Zhou X."/>
            <person name="Li K."/>
            <person name="Man Y."/>
        </authorList>
    </citation>
    <scope>NUCLEOTIDE SEQUENCE [LARGE SCALE GENOMIC DNA]</scope>
    <source>
        <strain evidence="1 2">MS405</strain>
    </source>
</reference>
<keyword evidence="2" id="KW-1185">Reference proteome</keyword>
<evidence type="ECO:0000313" key="1">
    <source>
        <dbReference type="EMBL" id="UQT56335.1"/>
    </source>
</evidence>
<dbReference type="RefSeq" id="WP_249587800.1">
    <property type="nucleotide sequence ID" value="NZ_BAAAQL010000029.1"/>
</dbReference>
<dbReference type="Proteomes" id="UP000829992">
    <property type="component" value="Chromosome"/>
</dbReference>
<name>A0ABY4PTB4_9ACTN</name>
<organism evidence="1 2">
    <name type="scientific">Streptomyces durmitorensis</name>
    <dbReference type="NCBI Taxonomy" id="319947"/>
    <lineage>
        <taxon>Bacteria</taxon>
        <taxon>Bacillati</taxon>
        <taxon>Actinomycetota</taxon>
        <taxon>Actinomycetes</taxon>
        <taxon>Kitasatosporales</taxon>
        <taxon>Streptomycetaceae</taxon>
        <taxon>Streptomyces</taxon>
    </lineage>
</organism>
<sequence length="143" mass="14371">MSELLTSADAIAAFLSSAALSMGAAVATTARDEVAQSVVARGRTFLDVVLRRPRGDDEGTATAAAGAIAGLPEEARGALEAAVGEWLAGGELGADALRGHIERAAAGVRQGGGAHAYGKHAVAVETVRGDFTINFDGDPQSGR</sequence>